<comment type="similarity">
    <text evidence="2 11">Belongs to the MCM family.</text>
</comment>
<keyword evidence="15" id="KW-1185">Reference proteome</keyword>
<evidence type="ECO:0000256" key="3">
    <source>
        <dbReference type="ARBA" id="ARBA00022705"/>
    </source>
</evidence>
<dbReference type="Gene3D" id="2.40.50.140">
    <property type="entry name" value="Nucleic acid-binding proteins"/>
    <property type="match status" value="1"/>
</dbReference>
<evidence type="ECO:0000256" key="12">
    <source>
        <dbReference type="RuleBase" id="RU368063"/>
    </source>
</evidence>
<dbReference type="InterPro" id="IPR054125">
    <property type="entry name" value="MCM5_C"/>
</dbReference>
<comment type="subcellular location">
    <subcellularLocation>
        <location evidence="1 12">Nucleus</location>
    </subcellularLocation>
</comment>
<protein>
    <recommendedName>
        <fullName evidence="12">DNA replication licensing factor MCM5</fullName>
        <ecNumber evidence="12">3.6.4.12</ecNumber>
    </recommendedName>
</protein>
<dbReference type="EC" id="3.6.4.12" evidence="12"/>
<dbReference type="SMART" id="SM00350">
    <property type="entry name" value="MCM"/>
    <property type="match status" value="1"/>
</dbReference>
<dbReference type="Gene3D" id="3.40.50.300">
    <property type="entry name" value="P-loop containing nucleotide triphosphate hydrolases"/>
    <property type="match status" value="1"/>
</dbReference>
<evidence type="ECO:0000256" key="1">
    <source>
        <dbReference type="ARBA" id="ARBA00004123"/>
    </source>
</evidence>
<evidence type="ECO:0000256" key="2">
    <source>
        <dbReference type="ARBA" id="ARBA00008010"/>
    </source>
</evidence>
<evidence type="ECO:0000256" key="5">
    <source>
        <dbReference type="ARBA" id="ARBA00022801"/>
    </source>
</evidence>
<dbReference type="SUPFAM" id="SSF50249">
    <property type="entry name" value="Nucleic acid-binding proteins"/>
    <property type="match status" value="1"/>
</dbReference>
<dbReference type="PANTHER" id="PTHR11630">
    <property type="entry name" value="DNA REPLICATION LICENSING FACTOR MCM FAMILY MEMBER"/>
    <property type="match status" value="1"/>
</dbReference>
<evidence type="ECO:0000256" key="6">
    <source>
        <dbReference type="ARBA" id="ARBA00022806"/>
    </source>
</evidence>
<organism evidence="14 15">
    <name type="scientific">Tritrichomonas musculus</name>
    <dbReference type="NCBI Taxonomy" id="1915356"/>
    <lineage>
        <taxon>Eukaryota</taxon>
        <taxon>Metamonada</taxon>
        <taxon>Parabasalia</taxon>
        <taxon>Tritrichomonadida</taxon>
        <taxon>Tritrichomonadidae</taxon>
        <taxon>Tritrichomonas</taxon>
    </lineage>
</organism>
<dbReference type="InterPro" id="IPR003593">
    <property type="entry name" value="AAA+_ATPase"/>
</dbReference>
<dbReference type="PROSITE" id="PS50051">
    <property type="entry name" value="MCM_2"/>
    <property type="match status" value="1"/>
</dbReference>
<dbReference type="InterPro" id="IPR033762">
    <property type="entry name" value="MCM_OB"/>
</dbReference>
<keyword evidence="10 12" id="KW-0131">Cell cycle</keyword>
<dbReference type="InterPro" id="IPR027925">
    <property type="entry name" value="MCM_N"/>
</dbReference>
<comment type="catalytic activity">
    <reaction evidence="12">
        <text>ATP + H2O = ADP + phosphate + H(+)</text>
        <dbReference type="Rhea" id="RHEA:13065"/>
        <dbReference type="ChEBI" id="CHEBI:15377"/>
        <dbReference type="ChEBI" id="CHEBI:15378"/>
        <dbReference type="ChEBI" id="CHEBI:30616"/>
        <dbReference type="ChEBI" id="CHEBI:43474"/>
        <dbReference type="ChEBI" id="CHEBI:456216"/>
        <dbReference type="EC" id="3.6.4.12"/>
    </reaction>
</comment>
<feature type="domain" description="MCM C-terminal AAA(+) ATPase" evidence="13">
    <location>
        <begin position="297"/>
        <end position="503"/>
    </location>
</feature>
<dbReference type="Pfam" id="PF14551">
    <property type="entry name" value="MCM_N"/>
    <property type="match status" value="1"/>
</dbReference>
<dbReference type="Proteomes" id="UP001470230">
    <property type="component" value="Unassembled WGS sequence"/>
</dbReference>
<keyword evidence="6 12" id="KW-0347">Helicase</keyword>
<dbReference type="InterPro" id="IPR008048">
    <property type="entry name" value="MCM5"/>
</dbReference>
<dbReference type="Pfam" id="PF17207">
    <property type="entry name" value="MCM_OB"/>
    <property type="match status" value="1"/>
</dbReference>
<accession>A0ABR2K8H0</accession>
<dbReference type="Pfam" id="PF21933">
    <property type="entry name" value="MCM5_C"/>
    <property type="match status" value="1"/>
</dbReference>
<dbReference type="InterPro" id="IPR012340">
    <property type="entry name" value="NA-bd_OB-fold"/>
</dbReference>
<evidence type="ECO:0000259" key="13">
    <source>
        <dbReference type="PROSITE" id="PS50051"/>
    </source>
</evidence>
<evidence type="ECO:0000256" key="9">
    <source>
        <dbReference type="ARBA" id="ARBA00023242"/>
    </source>
</evidence>
<dbReference type="SUPFAM" id="SSF52540">
    <property type="entry name" value="P-loop containing nucleoside triphosphate hydrolases"/>
    <property type="match status" value="1"/>
</dbReference>
<keyword evidence="5 12" id="KW-0378">Hydrolase</keyword>
<dbReference type="Pfam" id="PF00493">
    <property type="entry name" value="MCM"/>
    <property type="match status" value="1"/>
</dbReference>
<dbReference type="InterPro" id="IPR001208">
    <property type="entry name" value="MCM_dom"/>
</dbReference>
<keyword evidence="3 12" id="KW-0235">DNA replication</keyword>
<comment type="caution">
    <text evidence="14">The sequence shown here is derived from an EMBL/GenBank/DDBJ whole genome shotgun (WGS) entry which is preliminary data.</text>
</comment>
<keyword evidence="4 11" id="KW-0547">Nucleotide-binding</keyword>
<dbReference type="PROSITE" id="PS00847">
    <property type="entry name" value="MCM_1"/>
    <property type="match status" value="1"/>
</dbReference>
<sequence length="694" mass="76842">MTWEPESIYTTEVHAGEEDSTNNDVAIQQNFSHFLRTFTLDKITIYREQLLQCIHDQNPYIEIDLDHLSAYNDALGHTFFDNPAHCIELMEAAAYDFAKDLEGECSPIQVLVRTSTAPMKIRDINASLVSKLIVVPGLVIGTSPVTPRATQITAICTSCKHTITINCTAEGFTLPRKCQRQSEKSGGPASTGGSCPLDPYVVIPDCSKFCDYQFLKIQEAPEDVPAGEMPRHISASVDRALANASIPGSRNLFVAIADMYQTKKSIQKIVLRVVGLMSSQKEPENISTRPPTNAFKTRQDIVNALAPEIYGMEDVKLAIACQLFSGVQKNLPDKTKRRGDINVLLFGDPSVGKSQLLKFAHTVAPIGVYTSGKGSSAAGLTASVIRHASTGEFILEGGAMVLADGGIVCIDEFDKMKTSDRVAIHEAMEQQTISIAKAGITAVLNTRTAVLAAANPTSGRFDDLKSARDNIDFQTTILSRFDLIFVLKDVRNVEQDTRTVEHIMRVHKTADDFKSNQPSIADLKSYISYARKRCHPVISEGAVEYLKNKYVEMRSSVDNRESIPITVRQLEALVRISEALAKMELSDECKEEHVKEAVRLFRVSTYEAARTGIIAPEGSITDEQKKEAEKIEAYINRRCPVGSKIPESALIAELQKIFSDFCIIRVLQTMLYTGQFEQINHRRVLKRVQTKDAE</sequence>
<evidence type="ECO:0000256" key="10">
    <source>
        <dbReference type="ARBA" id="ARBA00023306"/>
    </source>
</evidence>
<dbReference type="InterPro" id="IPR041562">
    <property type="entry name" value="MCM_lid"/>
</dbReference>
<gene>
    <name evidence="14" type="ORF">M9Y10_038255</name>
</gene>
<dbReference type="SMART" id="SM00382">
    <property type="entry name" value="AAA"/>
    <property type="match status" value="1"/>
</dbReference>
<proteinExistence type="inferred from homology"/>
<dbReference type="EMBL" id="JAPFFF010000006">
    <property type="protein sequence ID" value="KAK8887217.1"/>
    <property type="molecule type" value="Genomic_DNA"/>
</dbReference>
<keyword evidence="9 12" id="KW-0539">Nucleus</keyword>
<evidence type="ECO:0000256" key="11">
    <source>
        <dbReference type="RuleBase" id="RU004070"/>
    </source>
</evidence>
<evidence type="ECO:0000256" key="7">
    <source>
        <dbReference type="ARBA" id="ARBA00022840"/>
    </source>
</evidence>
<dbReference type="PRINTS" id="PR01657">
    <property type="entry name" value="MCMFAMILY"/>
</dbReference>
<dbReference type="Pfam" id="PF17855">
    <property type="entry name" value="MCM_lid"/>
    <property type="match status" value="1"/>
</dbReference>
<dbReference type="InterPro" id="IPR027417">
    <property type="entry name" value="P-loop_NTPase"/>
</dbReference>
<comment type="function">
    <text evidence="12">Acts as component of the MCM2-7 complex (MCM complex) which is the replicative helicase essential for 'once per cell cycle' DNA replication initiation and elongation in eukaryotic cells. The active ATPase sites in the MCM2-7 ring are formed through the interaction surfaces of two neighboring subunits such that a critical structure of a conserved arginine finger motif is provided in trans relative to the ATP-binding site of the Walker A box of the adjacent subunit. The six ATPase active sites, however, are likely to contribute differentially to the complex helicase activity.</text>
</comment>
<comment type="subunit">
    <text evidence="12">Component of the MCM2-7 complex.</text>
</comment>
<dbReference type="InterPro" id="IPR018525">
    <property type="entry name" value="MCM_CS"/>
</dbReference>
<evidence type="ECO:0000313" key="15">
    <source>
        <dbReference type="Proteomes" id="UP001470230"/>
    </source>
</evidence>
<dbReference type="PRINTS" id="PR01661">
    <property type="entry name" value="MCMPROTEIN5"/>
</dbReference>
<keyword evidence="8 11" id="KW-0238">DNA-binding</keyword>
<evidence type="ECO:0000256" key="4">
    <source>
        <dbReference type="ARBA" id="ARBA00022741"/>
    </source>
</evidence>
<evidence type="ECO:0000313" key="14">
    <source>
        <dbReference type="EMBL" id="KAK8887217.1"/>
    </source>
</evidence>
<name>A0ABR2K8H0_9EUKA</name>
<keyword evidence="7 11" id="KW-0067">ATP-binding</keyword>
<dbReference type="Gene3D" id="3.30.1640.10">
    <property type="entry name" value="mini-chromosome maintenance (MCM) complex, chain A, domain 1"/>
    <property type="match status" value="1"/>
</dbReference>
<dbReference type="Gene3D" id="2.20.28.10">
    <property type="match status" value="1"/>
</dbReference>
<dbReference type="PANTHER" id="PTHR11630:SF42">
    <property type="entry name" value="DNA REPLICATION LICENSING FACTOR MCM5"/>
    <property type="match status" value="1"/>
</dbReference>
<dbReference type="InterPro" id="IPR031327">
    <property type="entry name" value="MCM"/>
</dbReference>
<evidence type="ECO:0000256" key="8">
    <source>
        <dbReference type="ARBA" id="ARBA00023125"/>
    </source>
</evidence>
<reference evidence="14 15" key="1">
    <citation type="submission" date="2024-04" db="EMBL/GenBank/DDBJ databases">
        <title>Tritrichomonas musculus Genome.</title>
        <authorList>
            <person name="Alves-Ferreira E."/>
            <person name="Grigg M."/>
            <person name="Lorenzi H."/>
            <person name="Galac M."/>
        </authorList>
    </citation>
    <scope>NUCLEOTIDE SEQUENCE [LARGE SCALE GENOMIC DNA]</scope>
    <source>
        <strain evidence="14 15">EAF2021</strain>
    </source>
</reference>